<evidence type="ECO:0000313" key="2">
    <source>
        <dbReference type="Proteomes" id="UP000325122"/>
    </source>
</evidence>
<protein>
    <recommendedName>
        <fullName evidence="3">TetR/AcrR family transcriptional regulator</fullName>
    </recommendedName>
</protein>
<dbReference type="SUPFAM" id="SSF46689">
    <property type="entry name" value="Homeodomain-like"/>
    <property type="match status" value="1"/>
</dbReference>
<gene>
    <name evidence="1" type="ORF">F1654_13335</name>
</gene>
<reference evidence="1 2" key="1">
    <citation type="submission" date="2019-09" db="EMBL/GenBank/DDBJ databases">
        <authorList>
            <person name="Kevbrin V."/>
            <person name="Grouzdev D.S."/>
        </authorList>
    </citation>
    <scope>NUCLEOTIDE SEQUENCE [LARGE SCALE GENOMIC DNA]</scope>
    <source>
        <strain evidence="1 2">G-192</strain>
    </source>
</reference>
<keyword evidence="2" id="KW-1185">Reference proteome</keyword>
<dbReference type="AlphaFoldDB" id="A0A5M6Z8R1"/>
<proteinExistence type="predicted"/>
<dbReference type="InterPro" id="IPR009057">
    <property type="entry name" value="Homeodomain-like_sf"/>
</dbReference>
<comment type="caution">
    <text evidence="1">The sequence shown here is derived from an EMBL/GenBank/DDBJ whole genome shotgun (WGS) entry which is preliminary data.</text>
</comment>
<dbReference type="Proteomes" id="UP000325122">
    <property type="component" value="Unassembled WGS sequence"/>
</dbReference>
<dbReference type="Gene3D" id="1.10.357.10">
    <property type="entry name" value="Tetracycline Repressor, domain 2"/>
    <property type="match status" value="1"/>
</dbReference>
<name>A0A5M6Z8R1_9PROT</name>
<dbReference type="RefSeq" id="WP_150024055.1">
    <property type="nucleotide sequence ID" value="NZ_VWOJ01000005.1"/>
</dbReference>
<sequence>MAMSTARAERGVTDRKTELLMILARTAIAERNAPVSLRQFAIQAGVSEPTLRHYFTDRRGVVIAIIAFFAEGARDWLARSAAPQASVEAAVSGYGALALEGANTDLFAQAHAFALVESIHDPMVARAYLDTIIEPSLQALEQRLAPGVDPAGETPDRVRHAALALYAPVLIAVLHQRLLKGAEARPLDMSAFFADLATLFSHGLKQSD</sequence>
<evidence type="ECO:0000313" key="1">
    <source>
        <dbReference type="EMBL" id="KAA5801036.1"/>
    </source>
</evidence>
<dbReference type="EMBL" id="VWOJ01000005">
    <property type="protein sequence ID" value="KAA5801036.1"/>
    <property type="molecule type" value="Genomic_DNA"/>
</dbReference>
<evidence type="ECO:0008006" key="3">
    <source>
        <dbReference type="Google" id="ProtNLM"/>
    </source>
</evidence>
<organism evidence="1 2">
    <name type="scientific">Alkalicaulis satelles</name>
    <dbReference type="NCBI Taxonomy" id="2609175"/>
    <lineage>
        <taxon>Bacteria</taxon>
        <taxon>Pseudomonadati</taxon>
        <taxon>Pseudomonadota</taxon>
        <taxon>Alphaproteobacteria</taxon>
        <taxon>Maricaulales</taxon>
        <taxon>Maricaulaceae</taxon>
        <taxon>Alkalicaulis</taxon>
    </lineage>
</organism>
<accession>A0A5M6Z8R1</accession>